<keyword evidence="4" id="KW-1185">Reference proteome</keyword>
<protein>
    <submittedName>
        <fullName evidence="3">DNA-binding CsgD family transcriptional regulator</fullName>
    </submittedName>
</protein>
<accession>A0ABS2KXG4</accession>
<dbReference type="SMART" id="SM00421">
    <property type="entry name" value="HTH_LUXR"/>
    <property type="match status" value="1"/>
</dbReference>
<dbReference type="Pfam" id="PF00196">
    <property type="entry name" value="GerE"/>
    <property type="match status" value="1"/>
</dbReference>
<feature type="compositionally biased region" description="Basic and acidic residues" evidence="1">
    <location>
        <begin position="7"/>
        <end position="23"/>
    </location>
</feature>
<reference evidence="3 4" key="1">
    <citation type="submission" date="2021-01" db="EMBL/GenBank/DDBJ databases">
        <title>Genomics of switchgrass bacterial isolates.</title>
        <authorList>
            <person name="Shade A."/>
        </authorList>
    </citation>
    <scope>NUCLEOTIDE SEQUENCE [LARGE SCALE GENOMIC DNA]</scope>
    <source>
        <strain evidence="3 4">PvP111</strain>
    </source>
</reference>
<evidence type="ECO:0000256" key="1">
    <source>
        <dbReference type="SAM" id="MobiDB-lite"/>
    </source>
</evidence>
<evidence type="ECO:0000259" key="2">
    <source>
        <dbReference type="SMART" id="SM00421"/>
    </source>
</evidence>
<organism evidence="3 4">
    <name type="scientific">Rhodococcoides corynebacterioides</name>
    <dbReference type="NCBI Taxonomy" id="53972"/>
    <lineage>
        <taxon>Bacteria</taxon>
        <taxon>Bacillati</taxon>
        <taxon>Actinomycetota</taxon>
        <taxon>Actinomycetes</taxon>
        <taxon>Mycobacteriales</taxon>
        <taxon>Nocardiaceae</taxon>
        <taxon>Rhodococcoides</taxon>
    </lineage>
</organism>
<dbReference type="SUPFAM" id="SSF46894">
    <property type="entry name" value="C-terminal effector domain of the bipartite response regulators"/>
    <property type="match status" value="1"/>
</dbReference>
<dbReference type="EMBL" id="JAFBBK010000001">
    <property type="protein sequence ID" value="MBM7416625.1"/>
    <property type="molecule type" value="Genomic_DNA"/>
</dbReference>
<dbReference type="GO" id="GO:0003677">
    <property type="term" value="F:DNA binding"/>
    <property type="evidence" value="ECO:0007669"/>
    <property type="project" value="UniProtKB-KW"/>
</dbReference>
<dbReference type="Gene3D" id="1.10.10.10">
    <property type="entry name" value="Winged helix-like DNA-binding domain superfamily/Winged helix DNA-binding domain"/>
    <property type="match status" value="1"/>
</dbReference>
<evidence type="ECO:0000313" key="4">
    <source>
        <dbReference type="Proteomes" id="UP000703038"/>
    </source>
</evidence>
<dbReference type="InterPro" id="IPR000792">
    <property type="entry name" value="Tscrpt_reg_LuxR_C"/>
</dbReference>
<keyword evidence="3" id="KW-0238">DNA-binding</keyword>
<proteinExistence type="predicted"/>
<gene>
    <name evidence="3" type="ORF">JOE42_003358</name>
</gene>
<dbReference type="Proteomes" id="UP000703038">
    <property type="component" value="Unassembled WGS sequence"/>
</dbReference>
<dbReference type="RefSeq" id="WP_204869390.1">
    <property type="nucleotide sequence ID" value="NZ_JAFBBK010000001.1"/>
</dbReference>
<comment type="caution">
    <text evidence="3">The sequence shown here is derived from an EMBL/GenBank/DDBJ whole genome shotgun (WGS) entry which is preliminary data.</text>
</comment>
<feature type="region of interest" description="Disordered" evidence="1">
    <location>
        <begin position="1"/>
        <end position="28"/>
    </location>
</feature>
<evidence type="ECO:0000313" key="3">
    <source>
        <dbReference type="EMBL" id="MBM7416625.1"/>
    </source>
</evidence>
<name>A0ABS2KXG4_9NOCA</name>
<feature type="domain" description="HTH luxR-type" evidence="2">
    <location>
        <begin position="30"/>
        <end position="87"/>
    </location>
</feature>
<dbReference type="InterPro" id="IPR016032">
    <property type="entry name" value="Sig_transdc_resp-reg_C-effctor"/>
</dbReference>
<sequence length="103" mass="11469">MTTTTWRRPDQDGSATDRTHGHTDSTTYQRPNLTVREIEVLISWFRCDSKPAVAASMFLSLGTVNTHLTRIRQKYAAVGRPAPTKASLVARALQDGLIDIDEL</sequence>
<dbReference type="InterPro" id="IPR036388">
    <property type="entry name" value="WH-like_DNA-bd_sf"/>
</dbReference>